<dbReference type="EMBL" id="GBXM01037135">
    <property type="protein sequence ID" value="JAH71442.1"/>
    <property type="molecule type" value="Transcribed_RNA"/>
</dbReference>
<protein>
    <submittedName>
        <fullName evidence="1">Uncharacterized protein</fullName>
    </submittedName>
</protein>
<evidence type="ECO:0000313" key="1">
    <source>
        <dbReference type="EMBL" id="JAH71442.1"/>
    </source>
</evidence>
<reference evidence="1" key="1">
    <citation type="submission" date="2014-11" db="EMBL/GenBank/DDBJ databases">
        <authorList>
            <person name="Amaro Gonzalez C."/>
        </authorList>
    </citation>
    <scope>NUCLEOTIDE SEQUENCE</scope>
</reference>
<accession>A0A0E9V075</accession>
<organism evidence="1">
    <name type="scientific">Anguilla anguilla</name>
    <name type="common">European freshwater eel</name>
    <name type="synonym">Muraena anguilla</name>
    <dbReference type="NCBI Taxonomy" id="7936"/>
    <lineage>
        <taxon>Eukaryota</taxon>
        <taxon>Metazoa</taxon>
        <taxon>Chordata</taxon>
        <taxon>Craniata</taxon>
        <taxon>Vertebrata</taxon>
        <taxon>Euteleostomi</taxon>
        <taxon>Actinopterygii</taxon>
        <taxon>Neopterygii</taxon>
        <taxon>Teleostei</taxon>
        <taxon>Anguilliformes</taxon>
        <taxon>Anguillidae</taxon>
        <taxon>Anguilla</taxon>
    </lineage>
</organism>
<reference evidence="1" key="2">
    <citation type="journal article" date="2015" name="Fish Shellfish Immunol.">
        <title>Early steps in the European eel (Anguilla anguilla)-Vibrio vulnificus interaction in the gills: Role of the RtxA13 toxin.</title>
        <authorList>
            <person name="Callol A."/>
            <person name="Pajuelo D."/>
            <person name="Ebbesson L."/>
            <person name="Teles M."/>
            <person name="MacKenzie S."/>
            <person name="Amaro C."/>
        </authorList>
    </citation>
    <scope>NUCLEOTIDE SEQUENCE</scope>
</reference>
<name>A0A0E9V075_ANGAN</name>
<proteinExistence type="predicted"/>
<sequence>MLLCDTTSIARL</sequence>